<accession>A0A915KGW0</accession>
<evidence type="ECO:0000313" key="2">
    <source>
        <dbReference type="Proteomes" id="UP000887565"/>
    </source>
</evidence>
<name>A0A915KGW0_ROMCU</name>
<keyword evidence="1" id="KW-1133">Transmembrane helix</keyword>
<sequence length="141" mass="16063">MISGFNFYNNSGIHEGYCSCDDPDHRNAVGNGRPQHVKIRMWTMTTKVLTIFGILFPFLAVFLGLAVTFYVHDDVAFNITECDKVREKEQKSTVNLTMQDVKDGLLQRSSQHLFHSVLAFILFKDLRGDEEGVDTKDKDDT</sequence>
<keyword evidence="1" id="KW-0472">Membrane</keyword>
<organism evidence="2 3">
    <name type="scientific">Romanomermis culicivorax</name>
    <name type="common">Nematode worm</name>
    <dbReference type="NCBI Taxonomy" id="13658"/>
    <lineage>
        <taxon>Eukaryota</taxon>
        <taxon>Metazoa</taxon>
        <taxon>Ecdysozoa</taxon>
        <taxon>Nematoda</taxon>
        <taxon>Enoplea</taxon>
        <taxon>Dorylaimia</taxon>
        <taxon>Mermithida</taxon>
        <taxon>Mermithoidea</taxon>
        <taxon>Mermithidae</taxon>
        <taxon>Romanomermis</taxon>
    </lineage>
</organism>
<keyword evidence="2" id="KW-1185">Reference proteome</keyword>
<dbReference type="Proteomes" id="UP000887565">
    <property type="component" value="Unplaced"/>
</dbReference>
<feature type="transmembrane region" description="Helical" evidence="1">
    <location>
        <begin position="48"/>
        <end position="71"/>
    </location>
</feature>
<protein>
    <submittedName>
        <fullName evidence="3">Uncharacterized protein</fullName>
    </submittedName>
</protein>
<keyword evidence="1" id="KW-0812">Transmembrane</keyword>
<dbReference type="WBParaSite" id="nRc.2.0.1.t37620-RA">
    <property type="protein sequence ID" value="nRc.2.0.1.t37620-RA"/>
    <property type="gene ID" value="nRc.2.0.1.g37620"/>
</dbReference>
<proteinExistence type="predicted"/>
<reference evidence="3" key="1">
    <citation type="submission" date="2022-11" db="UniProtKB">
        <authorList>
            <consortium name="WormBaseParasite"/>
        </authorList>
    </citation>
    <scope>IDENTIFICATION</scope>
</reference>
<evidence type="ECO:0000313" key="3">
    <source>
        <dbReference type="WBParaSite" id="nRc.2.0.1.t37620-RA"/>
    </source>
</evidence>
<dbReference type="AlphaFoldDB" id="A0A915KGW0"/>
<evidence type="ECO:0000256" key="1">
    <source>
        <dbReference type="SAM" id="Phobius"/>
    </source>
</evidence>